<dbReference type="PROSITE" id="PS00056">
    <property type="entry name" value="RIBOSOMAL_S17"/>
    <property type="match status" value="1"/>
</dbReference>
<dbReference type="CDD" id="cd00364">
    <property type="entry name" value="Ribosomal_uS17"/>
    <property type="match status" value="1"/>
</dbReference>
<dbReference type="Gene3D" id="2.40.50.140">
    <property type="entry name" value="Nucleic acid-binding proteins"/>
    <property type="match status" value="1"/>
</dbReference>
<dbReference type="EMBL" id="BDCR01000001">
    <property type="protein sequence ID" value="GAT62373.1"/>
    <property type="molecule type" value="Genomic_DNA"/>
</dbReference>
<dbReference type="PANTHER" id="PTHR10744">
    <property type="entry name" value="40S RIBOSOMAL PROTEIN S11 FAMILY MEMBER"/>
    <property type="match status" value="1"/>
</dbReference>
<keyword evidence="2 6" id="KW-0699">rRNA-binding</keyword>
<dbReference type="InterPro" id="IPR019984">
    <property type="entry name" value="Ribosomal_uS17_bact/chlr"/>
</dbReference>
<dbReference type="FunFam" id="2.40.50.140:FF:000123">
    <property type="entry name" value="30S ribosomal protein S17"/>
    <property type="match status" value="1"/>
</dbReference>
<keyword evidence="5 6" id="KW-0687">Ribonucleoprotein</keyword>
<evidence type="ECO:0000256" key="4">
    <source>
        <dbReference type="ARBA" id="ARBA00022980"/>
    </source>
</evidence>
<dbReference type="InterPro" id="IPR019979">
    <property type="entry name" value="Ribosomal_uS17_CS"/>
</dbReference>
<dbReference type="OrthoDB" id="9811714at2"/>
<dbReference type="GO" id="GO:0022627">
    <property type="term" value="C:cytosolic small ribosomal subunit"/>
    <property type="evidence" value="ECO:0007669"/>
    <property type="project" value="UniProtKB-UniRule"/>
</dbReference>
<keyword evidence="4 6" id="KW-0689">Ribosomal protein</keyword>
<dbReference type="Pfam" id="PF00366">
    <property type="entry name" value="Ribosomal_S17"/>
    <property type="match status" value="1"/>
</dbReference>
<comment type="function">
    <text evidence="6">One of the primary rRNA binding proteins, it binds specifically to the 5'-end of 16S ribosomal RNA.</text>
</comment>
<comment type="caution">
    <text evidence="8">The sequence shown here is derived from an EMBL/GenBank/DDBJ whole genome shotgun (WGS) entry which is preliminary data.</text>
</comment>
<comment type="subunit">
    <text evidence="6">Part of the 30S ribosomal subunit.</text>
</comment>
<reference evidence="9" key="2">
    <citation type="journal article" date="2017" name="Genome Announc.">
        <title>Draft genome sequence of Paludibacter jiangxiensis NM7(T), a propionate-producing fermentative bacterium.</title>
        <authorList>
            <person name="Qiu Y.-L."/>
            <person name="Tourlousse D.M."/>
            <person name="Matsuura N."/>
            <person name="Ohashi A."/>
            <person name="Sekiguchi Y."/>
        </authorList>
    </citation>
    <scope>NUCLEOTIDE SEQUENCE [LARGE SCALE GENOMIC DNA]</scope>
    <source>
        <strain evidence="9">NM7</strain>
    </source>
</reference>
<dbReference type="Proteomes" id="UP000076586">
    <property type="component" value="Unassembled WGS sequence"/>
</dbReference>
<dbReference type="NCBIfam" id="TIGR03635">
    <property type="entry name" value="uS17_bact"/>
    <property type="match status" value="1"/>
</dbReference>
<keyword evidence="3 6" id="KW-0694">RNA-binding</keyword>
<evidence type="ECO:0000256" key="2">
    <source>
        <dbReference type="ARBA" id="ARBA00022730"/>
    </source>
</evidence>
<dbReference type="GO" id="GO:0019843">
    <property type="term" value="F:rRNA binding"/>
    <property type="evidence" value="ECO:0007669"/>
    <property type="project" value="UniProtKB-UniRule"/>
</dbReference>
<evidence type="ECO:0000256" key="7">
    <source>
        <dbReference type="RuleBase" id="RU003872"/>
    </source>
</evidence>
<evidence type="ECO:0000256" key="5">
    <source>
        <dbReference type="ARBA" id="ARBA00023274"/>
    </source>
</evidence>
<dbReference type="PANTHER" id="PTHR10744:SF1">
    <property type="entry name" value="SMALL RIBOSOMAL SUBUNIT PROTEIN US17M"/>
    <property type="match status" value="1"/>
</dbReference>
<dbReference type="InterPro" id="IPR000266">
    <property type="entry name" value="Ribosomal_uS17"/>
</dbReference>
<accession>A0A170Z6P8</accession>
<dbReference type="SUPFAM" id="SSF50249">
    <property type="entry name" value="Nucleic acid-binding proteins"/>
    <property type="match status" value="1"/>
</dbReference>
<evidence type="ECO:0000313" key="9">
    <source>
        <dbReference type="Proteomes" id="UP000076586"/>
    </source>
</evidence>
<organism evidence="8 9">
    <name type="scientific">Paludibacter jiangxiensis</name>
    <dbReference type="NCBI Taxonomy" id="681398"/>
    <lineage>
        <taxon>Bacteria</taxon>
        <taxon>Pseudomonadati</taxon>
        <taxon>Bacteroidota</taxon>
        <taxon>Bacteroidia</taxon>
        <taxon>Bacteroidales</taxon>
        <taxon>Paludibacteraceae</taxon>
        <taxon>Paludibacter</taxon>
    </lineage>
</organism>
<gene>
    <name evidence="6" type="primary">rpsQ</name>
    <name evidence="8" type="ORF">PJIAN_1966</name>
</gene>
<evidence type="ECO:0000256" key="3">
    <source>
        <dbReference type="ARBA" id="ARBA00022884"/>
    </source>
</evidence>
<dbReference type="InterPro" id="IPR012340">
    <property type="entry name" value="NA-bd_OB-fold"/>
</dbReference>
<sequence length="85" mass="9955">METRNLRKERVGVVTSNKMDKTVTVAVKWKEKHPIYGKFVNKTKKFHAHDEKNDCGIGDTVRIMETRPLSKSKNWRVVEITERAK</sequence>
<dbReference type="GO" id="GO:0003735">
    <property type="term" value="F:structural constituent of ribosome"/>
    <property type="evidence" value="ECO:0007669"/>
    <property type="project" value="UniProtKB-UniRule"/>
</dbReference>
<dbReference type="GO" id="GO:0006412">
    <property type="term" value="P:translation"/>
    <property type="evidence" value="ECO:0007669"/>
    <property type="project" value="UniProtKB-UniRule"/>
</dbReference>
<dbReference type="NCBIfam" id="NF004123">
    <property type="entry name" value="PRK05610.1"/>
    <property type="match status" value="1"/>
</dbReference>
<reference evidence="9" key="1">
    <citation type="submission" date="2016-04" db="EMBL/GenBank/DDBJ databases">
        <title>Draft genome sequence of Paludibacter jiangxiensis strain NM7.</title>
        <authorList>
            <person name="Qiu Y."/>
            <person name="Matsuura N."/>
            <person name="Ohashi A."/>
            <person name="Tourlousse M.D."/>
            <person name="Sekiguchi Y."/>
        </authorList>
    </citation>
    <scope>NUCLEOTIDE SEQUENCE [LARGE SCALE GENOMIC DNA]</scope>
    <source>
        <strain evidence="9">NM7</strain>
    </source>
</reference>
<evidence type="ECO:0000256" key="6">
    <source>
        <dbReference type="HAMAP-Rule" id="MF_01345"/>
    </source>
</evidence>
<proteinExistence type="inferred from homology"/>
<keyword evidence="9" id="KW-1185">Reference proteome</keyword>
<dbReference type="HAMAP" id="MF_01345_B">
    <property type="entry name" value="Ribosomal_uS17_B"/>
    <property type="match status" value="1"/>
</dbReference>
<name>A0A170Z6P8_9BACT</name>
<comment type="similarity">
    <text evidence="1 6 7">Belongs to the universal ribosomal protein uS17 family.</text>
</comment>
<evidence type="ECO:0000313" key="8">
    <source>
        <dbReference type="EMBL" id="GAT62373.1"/>
    </source>
</evidence>
<dbReference type="STRING" id="681398.PJIAN_1966"/>
<dbReference type="AlphaFoldDB" id="A0A170Z6P8"/>
<protein>
    <recommendedName>
        <fullName evidence="6">Small ribosomal subunit protein uS17</fullName>
    </recommendedName>
</protein>
<evidence type="ECO:0000256" key="1">
    <source>
        <dbReference type="ARBA" id="ARBA00010254"/>
    </source>
</evidence>
<dbReference type="PRINTS" id="PR00973">
    <property type="entry name" value="RIBOSOMALS17"/>
</dbReference>